<accession>A0A9X1K3K7</accession>
<feature type="transmembrane region" description="Helical" evidence="1">
    <location>
        <begin position="131"/>
        <end position="149"/>
    </location>
</feature>
<evidence type="ECO:0000313" key="2">
    <source>
        <dbReference type="EMBL" id="MBW4708732.1"/>
    </source>
</evidence>
<dbReference type="GO" id="GO:0006457">
    <property type="term" value="P:protein folding"/>
    <property type="evidence" value="ECO:0007669"/>
    <property type="project" value="InterPro"/>
</dbReference>
<dbReference type="RefSeq" id="WP_219503155.1">
    <property type="nucleotide sequence ID" value="NZ_JAHXDN010000003.1"/>
</dbReference>
<name>A0A9X1K3K7_9RHOB</name>
<feature type="transmembrane region" description="Helical" evidence="1">
    <location>
        <begin position="39"/>
        <end position="54"/>
    </location>
</feature>
<dbReference type="PIRSF" id="PIRSF033913">
    <property type="entry name" value="S-S_format_DsbB"/>
    <property type="match status" value="1"/>
</dbReference>
<keyword evidence="1" id="KW-1133">Transmembrane helix</keyword>
<sequence length="152" mass="16186">MTRNQTITLAAAGSAALLIGAFAFQYVGGLPPCKLCIWQRYPHVIAVLLGLLALRLQSALLVVLGAVAAFATAAVGLYHVGVEQVWWQGPTTCSSGPITGKSADELLDQILSAQLVRCDEIAWEMLGISMAGWNALVSLGLAILWLTALRRR</sequence>
<dbReference type="EMBL" id="JAHXDN010000003">
    <property type="protein sequence ID" value="MBW4708732.1"/>
    <property type="molecule type" value="Genomic_DNA"/>
</dbReference>
<dbReference type="GO" id="GO:0015035">
    <property type="term" value="F:protein-disulfide reductase activity"/>
    <property type="evidence" value="ECO:0007669"/>
    <property type="project" value="InterPro"/>
</dbReference>
<dbReference type="InterPro" id="IPR050183">
    <property type="entry name" value="DsbB"/>
</dbReference>
<keyword evidence="3" id="KW-1185">Reference proteome</keyword>
<proteinExistence type="predicted"/>
<reference evidence="2" key="1">
    <citation type="submission" date="2021-07" db="EMBL/GenBank/DDBJ databases">
        <title>Roseobacter insulae sp. nov., isolated from a tidal flat.</title>
        <authorList>
            <person name="Park S."/>
            <person name="Yoon J.-H."/>
        </authorList>
    </citation>
    <scope>NUCLEOTIDE SEQUENCE</scope>
    <source>
        <strain evidence="2">YSTF-M11</strain>
    </source>
</reference>
<dbReference type="InterPro" id="IPR024199">
    <property type="entry name" value="Uncharacterised_DsbB"/>
</dbReference>
<dbReference type="GO" id="GO:0016020">
    <property type="term" value="C:membrane"/>
    <property type="evidence" value="ECO:0007669"/>
    <property type="project" value="InterPro"/>
</dbReference>
<feature type="transmembrane region" description="Helical" evidence="1">
    <location>
        <begin position="61"/>
        <end position="80"/>
    </location>
</feature>
<dbReference type="Proteomes" id="UP001138661">
    <property type="component" value="Unassembled WGS sequence"/>
</dbReference>
<dbReference type="PANTHER" id="PTHR36570:SF3">
    <property type="entry name" value="DISULFIDE BOND FORMATION PROTEIN B"/>
    <property type="match status" value="1"/>
</dbReference>
<comment type="caution">
    <text evidence="2">The sequence shown here is derived from an EMBL/GenBank/DDBJ whole genome shotgun (WGS) entry which is preliminary data.</text>
</comment>
<dbReference type="PANTHER" id="PTHR36570">
    <property type="entry name" value="DISULFIDE BOND FORMATION PROTEIN B"/>
    <property type="match status" value="1"/>
</dbReference>
<gene>
    <name evidence="2" type="ORF">KX928_13160</name>
</gene>
<evidence type="ECO:0000313" key="3">
    <source>
        <dbReference type="Proteomes" id="UP001138661"/>
    </source>
</evidence>
<dbReference type="InterPro" id="IPR003752">
    <property type="entry name" value="DiS_bond_form_DsbB/BdbC"/>
</dbReference>
<organism evidence="2 3">
    <name type="scientific">Roseobacter insulae</name>
    <dbReference type="NCBI Taxonomy" id="2859783"/>
    <lineage>
        <taxon>Bacteria</taxon>
        <taxon>Pseudomonadati</taxon>
        <taxon>Pseudomonadota</taxon>
        <taxon>Alphaproteobacteria</taxon>
        <taxon>Rhodobacterales</taxon>
        <taxon>Roseobacteraceae</taxon>
        <taxon>Roseobacter</taxon>
    </lineage>
</organism>
<keyword evidence="1" id="KW-0472">Membrane</keyword>
<protein>
    <submittedName>
        <fullName evidence="2">Disulfide bond formation protein B</fullName>
    </submittedName>
</protein>
<dbReference type="Pfam" id="PF02600">
    <property type="entry name" value="DsbB"/>
    <property type="match status" value="1"/>
</dbReference>
<evidence type="ECO:0000256" key="1">
    <source>
        <dbReference type="SAM" id="Phobius"/>
    </source>
</evidence>
<keyword evidence="1" id="KW-0812">Transmembrane</keyword>
<dbReference type="AlphaFoldDB" id="A0A9X1K3K7"/>